<sequence>MNNQDWYLNQFGITQYLLRKPAVLKGEASIDIAENIQLIVITQSEPIHKIFSDILTAIGVSRENCLILSPAQLILPLDQIKQAVWFINEMLPNNWIDSPVMNEKMIIETPSLVELAASPHLKRQLWNTLCQYENYFNTHSC</sequence>
<reference evidence="2 3" key="1">
    <citation type="submission" date="2018-10" db="EMBL/GenBank/DDBJ databases">
        <title>Genomic Encyclopedia of Type Strains, Phase IV (KMG-IV): sequencing the most valuable type-strain genomes for metagenomic binning, comparative biology and taxonomic classification.</title>
        <authorList>
            <person name="Goeker M."/>
        </authorList>
    </citation>
    <scope>NUCLEOTIDE SEQUENCE [LARGE SCALE GENOMIC DNA]</scope>
    <source>
        <strain evidence="2 3">DSM 22228</strain>
    </source>
</reference>
<proteinExistence type="predicted"/>
<keyword evidence="1" id="KW-0235">DNA replication</keyword>
<dbReference type="InterPro" id="IPR004615">
    <property type="entry name" value="DNA_pol_III_psi"/>
</dbReference>
<dbReference type="OrthoDB" id="5682636at2"/>
<dbReference type="EMBL" id="RBWY01000001">
    <property type="protein sequence ID" value="RKS87767.1"/>
    <property type="molecule type" value="Genomic_DNA"/>
</dbReference>
<dbReference type="GO" id="GO:0008408">
    <property type="term" value="F:3'-5' exonuclease activity"/>
    <property type="evidence" value="ECO:0007669"/>
    <property type="project" value="InterPro"/>
</dbReference>
<comment type="function">
    <text evidence="1">Part of the beta sliding clamp loading complex, which hydrolyzes ATP to load the beta clamp onto primed DNA to form the DNA replication pre-initiation complex. DNA polymerase III is a complex, multichain enzyme responsible for most of the replicative synthesis in bacteria. This DNA polymerase also exhibits 3' to 5' exonuclease activity.</text>
</comment>
<dbReference type="InterPro" id="IPR036654">
    <property type="entry name" value="DNA_pol_III_psi_sf"/>
</dbReference>
<dbReference type="GO" id="GO:0006260">
    <property type="term" value="P:DNA replication"/>
    <property type="evidence" value="ECO:0007669"/>
    <property type="project" value="UniProtKB-KW"/>
</dbReference>
<dbReference type="Pfam" id="PF03603">
    <property type="entry name" value="DNA_III_psi"/>
    <property type="match status" value="1"/>
</dbReference>
<dbReference type="Gene3D" id="3.40.50.10220">
    <property type="entry name" value="DNA polymerase III, psi subunit"/>
    <property type="match status" value="1"/>
</dbReference>
<gene>
    <name evidence="2" type="ORF">DES39_1010</name>
</gene>
<keyword evidence="1" id="KW-0548">Nucleotidyltransferase</keyword>
<evidence type="ECO:0000256" key="1">
    <source>
        <dbReference type="PIRNR" id="PIRNR029225"/>
    </source>
</evidence>
<evidence type="ECO:0000313" key="2">
    <source>
        <dbReference type="EMBL" id="RKS87767.1"/>
    </source>
</evidence>
<dbReference type="Proteomes" id="UP000278542">
    <property type="component" value="Unassembled WGS sequence"/>
</dbReference>
<dbReference type="AlphaFoldDB" id="A0A495RJS1"/>
<keyword evidence="3" id="KW-1185">Reference proteome</keyword>
<keyword evidence="1" id="KW-0808">Transferase</keyword>
<dbReference type="SUPFAM" id="SSF102220">
    <property type="entry name" value="DNA polymerase III psi subunit"/>
    <property type="match status" value="1"/>
</dbReference>
<dbReference type="GO" id="GO:0003887">
    <property type="term" value="F:DNA-directed DNA polymerase activity"/>
    <property type="evidence" value="ECO:0007669"/>
    <property type="project" value="UniProtKB-KW"/>
</dbReference>
<protein>
    <recommendedName>
        <fullName evidence="1">DNA polymerase III subunit psi</fullName>
    </recommendedName>
</protein>
<comment type="caution">
    <text evidence="2">The sequence shown here is derived from an EMBL/GenBank/DDBJ whole genome shotgun (WGS) entry which is preliminary data.</text>
</comment>
<dbReference type="RefSeq" id="WP_121144639.1">
    <property type="nucleotide sequence ID" value="NZ_RBWY01000001.1"/>
</dbReference>
<accession>A0A495RJS1</accession>
<evidence type="ECO:0000313" key="3">
    <source>
        <dbReference type="Proteomes" id="UP000278542"/>
    </source>
</evidence>
<dbReference type="PIRSF" id="PIRSF029225">
    <property type="entry name" value="DNA_pol_III_psi"/>
    <property type="match status" value="1"/>
</dbReference>
<keyword evidence="1" id="KW-0239">DNA-directed DNA polymerase</keyword>
<name>A0A495RJS1_9GAMM</name>
<organism evidence="2 3">
    <name type="scientific">Orbus hercynius</name>
    <dbReference type="NCBI Taxonomy" id="593135"/>
    <lineage>
        <taxon>Bacteria</taxon>
        <taxon>Pseudomonadati</taxon>
        <taxon>Pseudomonadota</taxon>
        <taxon>Gammaproteobacteria</taxon>
        <taxon>Orbales</taxon>
        <taxon>Orbaceae</taxon>
        <taxon>Orbus</taxon>
    </lineage>
</organism>